<evidence type="ECO:0000313" key="1">
    <source>
        <dbReference type="EMBL" id="KAI3687661.1"/>
    </source>
</evidence>
<reference evidence="1 2" key="2">
    <citation type="journal article" date="2022" name="Mol. Ecol. Resour.">
        <title>The genomes of chicory, endive, great burdock and yacon provide insights into Asteraceae paleo-polyploidization history and plant inulin production.</title>
        <authorList>
            <person name="Fan W."/>
            <person name="Wang S."/>
            <person name="Wang H."/>
            <person name="Wang A."/>
            <person name="Jiang F."/>
            <person name="Liu H."/>
            <person name="Zhao H."/>
            <person name="Xu D."/>
            <person name="Zhang Y."/>
        </authorList>
    </citation>
    <scope>NUCLEOTIDE SEQUENCE [LARGE SCALE GENOMIC DNA]</scope>
    <source>
        <strain evidence="2">cv. Yunnan</strain>
        <tissue evidence="1">Leaves</tissue>
    </source>
</reference>
<comment type="caution">
    <text evidence="1">The sequence shown here is derived from an EMBL/GenBank/DDBJ whole genome shotgun (WGS) entry which is preliminary data.</text>
</comment>
<organism evidence="1 2">
    <name type="scientific">Smallanthus sonchifolius</name>
    <dbReference type="NCBI Taxonomy" id="185202"/>
    <lineage>
        <taxon>Eukaryota</taxon>
        <taxon>Viridiplantae</taxon>
        <taxon>Streptophyta</taxon>
        <taxon>Embryophyta</taxon>
        <taxon>Tracheophyta</taxon>
        <taxon>Spermatophyta</taxon>
        <taxon>Magnoliopsida</taxon>
        <taxon>eudicotyledons</taxon>
        <taxon>Gunneridae</taxon>
        <taxon>Pentapetalae</taxon>
        <taxon>asterids</taxon>
        <taxon>campanulids</taxon>
        <taxon>Asterales</taxon>
        <taxon>Asteraceae</taxon>
        <taxon>Asteroideae</taxon>
        <taxon>Heliantheae alliance</taxon>
        <taxon>Millerieae</taxon>
        <taxon>Smallanthus</taxon>
    </lineage>
</organism>
<reference evidence="2" key="1">
    <citation type="journal article" date="2022" name="Mol. Ecol. Resour.">
        <title>The genomes of chicory, endive, great burdock and yacon provide insights into Asteraceae palaeo-polyploidization history and plant inulin production.</title>
        <authorList>
            <person name="Fan W."/>
            <person name="Wang S."/>
            <person name="Wang H."/>
            <person name="Wang A."/>
            <person name="Jiang F."/>
            <person name="Liu H."/>
            <person name="Zhao H."/>
            <person name="Xu D."/>
            <person name="Zhang Y."/>
        </authorList>
    </citation>
    <scope>NUCLEOTIDE SEQUENCE [LARGE SCALE GENOMIC DNA]</scope>
    <source>
        <strain evidence="2">cv. Yunnan</strain>
    </source>
</reference>
<keyword evidence="2" id="KW-1185">Reference proteome</keyword>
<sequence length="256" mass="29331">MLAYLIGSASWTCDRWEKDRHWIFWRALSRSKSSKQRRSCCQAGRPCGIRCSNGQCFTFSMPTYSQGMHGYAYQSVGEVSPRPTEKEAPILLIHHLPEAIPHDTLSRLFSHCFLRLSMHYWKDEELFEARDDATAAIDLKQESMMNSLPTLEPIAEKLGMEYPCPPHLEITKFKSAFDLKQVGGHHTQAAFAFRGKEPKDEVHIYTWMDATPCELTDLVAPEARRRDALLSFAFVYLTKTSHFTVKEVKAAQILNL</sequence>
<protein>
    <submittedName>
        <fullName evidence="1">Uncharacterized protein</fullName>
    </submittedName>
</protein>
<dbReference type="EMBL" id="CM042044">
    <property type="protein sequence ID" value="KAI3687661.1"/>
    <property type="molecule type" value="Genomic_DNA"/>
</dbReference>
<proteinExistence type="predicted"/>
<name>A0ACB8YQZ6_9ASTR</name>
<dbReference type="Proteomes" id="UP001056120">
    <property type="component" value="Linkage Group LG27"/>
</dbReference>
<evidence type="ECO:0000313" key="2">
    <source>
        <dbReference type="Proteomes" id="UP001056120"/>
    </source>
</evidence>
<gene>
    <name evidence="1" type="ORF">L1987_81361</name>
</gene>
<accession>A0ACB8YQZ6</accession>